<accession>A0A1V6ZA67</accession>
<dbReference type="PANTHER" id="PTHR33112:SF8">
    <property type="entry name" value="HETEROKARYON INCOMPATIBILITY DOMAIN-CONTAINING PROTEIN"/>
    <property type="match status" value="1"/>
</dbReference>
<dbReference type="PANTHER" id="PTHR33112">
    <property type="entry name" value="DOMAIN PROTEIN, PUTATIVE-RELATED"/>
    <property type="match status" value="1"/>
</dbReference>
<keyword evidence="3" id="KW-1185">Reference proteome</keyword>
<reference evidence="3" key="1">
    <citation type="journal article" date="2017" name="Nat. Microbiol.">
        <title>Global analysis of biosynthetic gene clusters reveals vast potential of secondary metabolite production in Penicillium species.</title>
        <authorList>
            <person name="Nielsen J.C."/>
            <person name="Grijseels S."/>
            <person name="Prigent S."/>
            <person name="Ji B."/>
            <person name="Dainat J."/>
            <person name="Nielsen K.F."/>
            <person name="Frisvad J.C."/>
            <person name="Workman M."/>
            <person name="Nielsen J."/>
        </authorList>
    </citation>
    <scope>NUCLEOTIDE SEQUENCE [LARGE SCALE GENOMIC DNA]</scope>
    <source>
        <strain evidence="3">IBT 13039</strain>
    </source>
</reference>
<gene>
    <name evidence="2" type="ORF">PENNAL_c0001G04608</name>
</gene>
<name>A0A1V6ZA67_PENNA</name>
<evidence type="ECO:0000259" key="1">
    <source>
        <dbReference type="Pfam" id="PF06985"/>
    </source>
</evidence>
<dbReference type="Proteomes" id="UP000191691">
    <property type="component" value="Unassembled WGS sequence"/>
</dbReference>
<dbReference type="EMBL" id="MOOB01000001">
    <property type="protein sequence ID" value="OQE96352.1"/>
    <property type="molecule type" value="Genomic_DNA"/>
</dbReference>
<dbReference type="InterPro" id="IPR010730">
    <property type="entry name" value="HET"/>
</dbReference>
<protein>
    <recommendedName>
        <fullName evidence="1">Heterokaryon incompatibility domain-containing protein</fullName>
    </recommendedName>
</protein>
<dbReference type="AlphaFoldDB" id="A0A1V6ZA67"/>
<dbReference type="OMA" id="WRAQMEM"/>
<organism evidence="2 3">
    <name type="scientific">Penicillium nalgiovense</name>
    <dbReference type="NCBI Taxonomy" id="60175"/>
    <lineage>
        <taxon>Eukaryota</taxon>
        <taxon>Fungi</taxon>
        <taxon>Dikarya</taxon>
        <taxon>Ascomycota</taxon>
        <taxon>Pezizomycotina</taxon>
        <taxon>Eurotiomycetes</taxon>
        <taxon>Eurotiomycetidae</taxon>
        <taxon>Eurotiales</taxon>
        <taxon>Aspergillaceae</taxon>
        <taxon>Penicillium</taxon>
    </lineage>
</organism>
<sequence length="546" mass="61508">MAIFDQDRFYLQIFRGKQRRELCVPLSRALKITEETSHGQPVSSRVSSSTESSDSIEFAKHWIGECNSNHGLHCSALVLPGEQYLPKRLLYVGESSSGLPVLRLQGTASLALDPADVTYLALSYSRGDSYVKLTSKNKRAWETHIDQDSLPLSFQHAITLTRQLNFRYLWIDILCSIQDSPDDYLAESKEIGRVYASASCTISACASIDASGGCFQDRPCCPQEFPCYLRFSRGKALAIRADVPVDSEAFHAQVEESPLGQRGYALQERLLSRRVLHFGSRFGAFTNLDLDEELCMHRCWFRLVSKVTVGKREAADRLDAVDGLALAIGGEKNNLSYTHGLWQRHLLFDLLWFIRSGQTEKPRQLRPPSWSWAAVDGAVDQQLMIDEKGFEGKKHVILKIATDMSASEPAQETDQGLLVLHCPVLRAVNLASSESHCQTVEVQSPHGGVQARFVPDTLDFDHVNDLVVAEIVREMVYDPSRQNRTSEIWSNGLVLRRIQHGSGRRGLVFQRIGRFWMEWPWYSPGFRPGAYIEKRVFGNGMVIRIA</sequence>
<evidence type="ECO:0000313" key="3">
    <source>
        <dbReference type="Proteomes" id="UP000191691"/>
    </source>
</evidence>
<dbReference type="Pfam" id="PF06985">
    <property type="entry name" value="HET"/>
    <property type="match status" value="1"/>
</dbReference>
<proteinExistence type="predicted"/>
<feature type="domain" description="Heterokaryon incompatibility" evidence="1">
    <location>
        <begin position="119"/>
        <end position="268"/>
    </location>
</feature>
<evidence type="ECO:0000313" key="2">
    <source>
        <dbReference type="EMBL" id="OQE96352.1"/>
    </source>
</evidence>
<comment type="caution">
    <text evidence="2">The sequence shown here is derived from an EMBL/GenBank/DDBJ whole genome shotgun (WGS) entry which is preliminary data.</text>
</comment>